<dbReference type="OrthoDB" id="9793421at2"/>
<dbReference type="GO" id="GO:0008168">
    <property type="term" value="F:methyltransferase activity"/>
    <property type="evidence" value="ECO:0007669"/>
    <property type="project" value="UniProtKB-KW"/>
</dbReference>
<keyword evidence="12" id="KW-0489">Methyltransferase</keyword>
<evidence type="ECO:0000256" key="4">
    <source>
        <dbReference type="ARBA" id="ARBA00022801"/>
    </source>
</evidence>
<evidence type="ECO:0000256" key="1">
    <source>
        <dbReference type="ARBA" id="ARBA00022490"/>
    </source>
</evidence>
<protein>
    <recommendedName>
        <fullName evidence="6">Protein-glutamate methylesterase/protein-glutamine glutaminase</fullName>
        <ecNumber evidence="6">3.1.1.61</ecNumber>
        <ecNumber evidence="6">3.5.1.44</ecNumber>
    </recommendedName>
</protein>
<dbReference type="PROSITE" id="PS50110">
    <property type="entry name" value="RESPONSE_REGULATORY"/>
    <property type="match status" value="1"/>
</dbReference>
<dbReference type="CDD" id="cd16432">
    <property type="entry name" value="CheB_Rec"/>
    <property type="match status" value="1"/>
</dbReference>
<evidence type="ECO:0000256" key="7">
    <source>
        <dbReference type="PROSITE-ProRule" id="PRU00050"/>
    </source>
</evidence>
<keyword evidence="4 6" id="KW-0378">Hydrolase</keyword>
<evidence type="ECO:0000256" key="6">
    <source>
        <dbReference type="HAMAP-Rule" id="MF_00099"/>
    </source>
</evidence>
<dbReference type="HAMAP" id="MF_00099">
    <property type="entry name" value="CheB_chemtxs"/>
    <property type="match status" value="1"/>
</dbReference>
<dbReference type="EC" id="3.5.1.44" evidence="6"/>
<dbReference type="Gene3D" id="3.40.50.180">
    <property type="entry name" value="Methylesterase CheB, C-terminal domain"/>
    <property type="match status" value="1"/>
</dbReference>
<comment type="similarity">
    <text evidence="6">Belongs to the CheB family.</text>
</comment>
<sequence length="364" mass="38800">MPDKVLVVDDSALMRRLLRQLLEEAGFDVDVARSGREGVERLLSGEPDVVTLDVNMPEMDGLNALALMMESRPTPVIMVSSLTSQGAQATLEALALGAVDYVTKPGGTISLNIEDVAAELVAKVKAARRARLRSRPLVRARRTASSPAERRPAREASRPVPARRVGHPAGVVVIGVSTGGPRTLEDILPELPGDFPWPVLVAQHMPAQFTAAFARRMDALCALQVIECEGPTPLQAGTVVIAQGGHDMVVNDRLGRLVAQAVPETPSQPWHPCVDVLVDSVMRHVAPQRIAGVLLTGMGFDGAASMARLHRAGGTTVAESADTAVVFGMPKELIDAQGATEVLPCTRVAAWLVQHVRQHTLQEA</sequence>
<keyword evidence="3 6" id="KW-0597">Phosphoprotein</keyword>
<reference evidence="12 13" key="1">
    <citation type="submission" date="2019-01" db="EMBL/GenBank/DDBJ databases">
        <authorList>
            <person name="Chen W.-M."/>
        </authorList>
    </citation>
    <scope>NUCLEOTIDE SEQUENCE [LARGE SCALE GENOMIC DNA]</scope>
    <source>
        <strain evidence="12 13">CCP-18</strain>
    </source>
</reference>
<evidence type="ECO:0000313" key="12">
    <source>
        <dbReference type="EMBL" id="RVT87563.1"/>
    </source>
</evidence>
<dbReference type="Proteomes" id="UP000288587">
    <property type="component" value="Unassembled WGS sequence"/>
</dbReference>
<dbReference type="Pfam" id="PF00072">
    <property type="entry name" value="Response_reg"/>
    <property type="match status" value="1"/>
</dbReference>
<comment type="PTM">
    <text evidence="6">Phosphorylated by CheA. Phosphorylation of the N-terminal regulatory domain activates the methylesterase activity.</text>
</comment>
<dbReference type="EMBL" id="SACM01000001">
    <property type="protein sequence ID" value="RVT87563.1"/>
    <property type="molecule type" value="Genomic_DNA"/>
</dbReference>
<dbReference type="Gene3D" id="3.40.50.2300">
    <property type="match status" value="1"/>
</dbReference>
<dbReference type="NCBIfam" id="NF001965">
    <property type="entry name" value="PRK00742.1"/>
    <property type="match status" value="1"/>
</dbReference>
<keyword evidence="13" id="KW-1185">Reference proteome</keyword>
<dbReference type="InterPro" id="IPR011006">
    <property type="entry name" value="CheY-like_superfamily"/>
</dbReference>
<feature type="active site" evidence="6 7">
    <location>
        <position position="301"/>
    </location>
</feature>
<dbReference type="GO" id="GO:0005737">
    <property type="term" value="C:cytoplasm"/>
    <property type="evidence" value="ECO:0007669"/>
    <property type="project" value="UniProtKB-SubCell"/>
</dbReference>
<evidence type="ECO:0000259" key="10">
    <source>
        <dbReference type="PROSITE" id="PS50110"/>
    </source>
</evidence>
<dbReference type="SMART" id="SM00448">
    <property type="entry name" value="REC"/>
    <property type="match status" value="1"/>
</dbReference>
<dbReference type="GO" id="GO:0032259">
    <property type="term" value="P:methylation"/>
    <property type="evidence" value="ECO:0007669"/>
    <property type="project" value="UniProtKB-KW"/>
</dbReference>
<evidence type="ECO:0000313" key="13">
    <source>
        <dbReference type="Proteomes" id="UP000288587"/>
    </source>
</evidence>
<dbReference type="AlphaFoldDB" id="A0A3S3TBS3"/>
<dbReference type="InterPro" id="IPR035909">
    <property type="entry name" value="CheB_C"/>
</dbReference>
<comment type="function">
    <text evidence="6">Involved in chemotaxis. Part of a chemotaxis signal transduction system that modulates chemotaxis in response to various stimuli. Catalyzes the demethylation of specific methylglutamate residues introduced into the chemoreceptors (methyl-accepting chemotaxis proteins or MCP) by CheR. Also mediates the irreversible deamidation of specific glutamine residues to glutamic acid.</text>
</comment>
<dbReference type="GO" id="GO:0000156">
    <property type="term" value="F:phosphorelay response regulator activity"/>
    <property type="evidence" value="ECO:0007669"/>
    <property type="project" value="InterPro"/>
</dbReference>
<dbReference type="RefSeq" id="WP_127679853.1">
    <property type="nucleotide sequence ID" value="NZ_SACM01000001.1"/>
</dbReference>
<gene>
    <name evidence="6 12" type="primary">cheB</name>
    <name evidence="12" type="ORF">EOD73_00610</name>
</gene>
<comment type="subcellular location">
    <subcellularLocation>
        <location evidence="6">Cytoplasm</location>
    </subcellularLocation>
</comment>
<evidence type="ECO:0000256" key="3">
    <source>
        <dbReference type="ARBA" id="ARBA00022553"/>
    </source>
</evidence>
<feature type="domain" description="CheB-type methylesterase" evidence="11">
    <location>
        <begin position="159"/>
        <end position="359"/>
    </location>
</feature>
<dbReference type="InterPro" id="IPR000673">
    <property type="entry name" value="Sig_transdc_resp-reg_Me-estase"/>
</dbReference>
<comment type="catalytic activity">
    <reaction evidence="6">
        <text>L-glutaminyl-[protein] + H2O = L-glutamyl-[protein] + NH4(+)</text>
        <dbReference type="Rhea" id="RHEA:16441"/>
        <dbReference type="Rhea" id="RHEA-COMP:10207"/>
        <dbReference type="Rhea" id="RHEA-COMP:10208"/>
        <dbReference type="ChEBI" id="CHEBI:15377"/>
        <dbReference type="ChEBI" id="CHEBI:28938"/>
        <dbReference type="ChEBI" id="CHEBI:29973"/>
        <dbReference type="ChEBI" id="CHEBI:30011"/>
        <dbReference type="EC" id="3.5.1.44"/>
    </reaction>
</comment>
<evidence type="ECO:0000256" key="5">
    <source>
        <dbReference type="ARBA" id="ARBA00048267"/>
    </source>
</evidence>
<comment type="domain">
    <text evidence="6">Contains a C-terminal catalytic domain, and an N-terminal region which modulates catalytic activity.</text>
</comment>
<keyword evidence="1 6" id="KW-0963">Cytoplasm</keyword>
<dbReference type="EC" id="3.1.1.61" evidence="6"/>
<evidence type="ECO:0000256" key="8">
    <source>
        <dbReference type="PROSITE-ProRule" id="PRU00169"/>
    </source>
</evidence>
<comment type="caution">
    <text evidence="12">The sequence shown here is derived from an EMBL/GenBank/DDBJ whole genome shotgun (WGS) entry which is preliminary data.</text>
</comment>
<feature type="region of interest" description="Disordered" evidence="9">
    <location>
        <begin position="135"/>
        <end position="162"/>
    </location>
</feature>
<name>A0A3S3TBS3_9BURK</name>
<evidence type="ECO:0000256" key="2">
    <source>
        <dbReference type="ARBA" id="ARBA00022500"/>
    </source>
</evidence>
<evidence type="ECO:0000259" key="11">
    <source>
        <dbReference type="PROSITE" id="PS50122"/>
    </source>
</evidence>
<evidence type="ECO:0000256" key="9">
    <source>
        <dbReference type="SAM" id="MobiDB-lite"/>
    </source>
</evidence>
<dbReference type="PIRSF" id="PIRSF000876">
    <property type="entry name" value="RR_chemtxs_CheB"/>
    <property type="match status" value="1"/>
</dbReference>
<dbReference type="PROSITE" id="PS50122">
    <property type="entry name" value="CHEB"/>
    <property type="match status" value="1"/>
</dbReference>
<feature type="modified residue" description="4-aspartylphosphate" evidence="6 8">
    <location>
        <position position="53"/>
    </location>
</feature>
<dbReference type="Pfam" id="PF01339">
    <property type="entry name" value="CheB_methylest"/>
    <property type="match status" value="1"/>
</dbReference>
<feature type="active site" evidence="6 7">
    <location>
        <position position="177"/>
    </location>
</feature>
<feature type="active site" evidence="6 7">
    <location>
        <position position="204"/>
    </location>
</feature>
<dbReference type="InterPro" id="IPR008248">
    <property type="entry name" value="CheB-like"/>
</dbReference>
<proteinExistence type="inferred from homology"/>
<keyword evidence="2 6" id="KW-0145">Chemotaxis</keyword>
<dbReference type="InterPro" id="IPR001789">
    <property type="entry name" value="Sig_transdc_resp-reg_receiver"/>
</dbReference>
<dbReference type="GO" id="GO:0050568">
    <property type="term" value="F:protein-glutamine glutaminase activity"/>
    <property type="evidence" value="ECO:0007669"/>
    <property type="project" value="UniProtKB-UniRule"/>
</dbReference>
<dbReference type="SUPFAM" id="SSF52172">
    <property type="entry name" value="CheY-like"/>
    <property type="match status" value="1"/>
</dbReference>
<comment type="catalytic activity">
    <reaction evidence="5 6">
        <text>[protein]-L-glutamate 5-O-methyl ester + H2O = L-glutamyl-[protein] + methanol + H(+)</text>
        <dbReference type="Rhea" id="RHEA:23236"/>
        <dbReference type="Rhea" id="RHEA-COMP:10208"/>
        <dbReference type="Rhea" id="RHEA-COMP:10311"/>
        <dbReference type="ChEBI" id="CHEBI:15377"/>
        <dbReference type="ChEBI" id="CHEBI:15378"/>
        <dbReference type="ChEBI" id="CHEBI:17790"/>
        <dbReference type="ChEBI" id="CHEBI:29973"/>
        <dbReference type="ChEBI" id="CHEBI:82795"/>
        <dbReference type="EC" id="3.1.1.61"/>
    </reaction>
</comment>
<keyword evidence="12" id="KW-0808">Transferase</keyword>
<dbReference type="GO" id="GO:0006935">
    <property type="term" value="P:chemotaxis"/>
    <property type="evidence" value="ECO:0007669"/>
    <property type="project" value="UniProtKB-UniRule"/>
</dbReference>
<organism evidence="12 13">
    <name type="scientific">Inhella crocodyli</name>
    <dbReference type="NCBI Taxonomy" id="2499851"/>
    <lineage>
        <taxon>Bacteria</taxon>
        <taxon>Pseudomonadati</taxon>
        <taxon>Pseudomonadota</taxon>
        <taxon>Betaproteobacteria</taxon>
        <taxon>Burkholderiales</taxon>
        <taxon>Sphaerotilaceae</taxon>
        <taxon>Inhella</taxon>
    </lineage>
</organism>
<accession>A0A3S3TBS3</accession>
<dbReference type="GO" id="GO:0008984">
    <property type="term" value="F:protein-glutamate methylesterase activity"/>
    <property type="evidence" value="ECO:0007669"/>
    <property type="project" value="UniProtKB-UniRule"/>
</dbReference>
<dbReference type="SUPFAM" id="SSF52738">
    <property type="entry name" value="Methylesterase CheB, C-terminal domain"/>
    <property type="match status" value="1"/>
</dbReference>
<dbReference type="PANTHER" id="PTHR42872:SF6">
    <property type="entry name" value="PROTEIN-GLUTAMATE METHYLESTERASE_PROTEIN-GLUTAMINE GLUTAMINASE"/>
    <property type="match status" value="1"/>
</dbReference>
<feature type="compositionally biased region" description="Basic and acidic residues" evidence="9">
    <location>
        <begin position="148"/>
        <end position="157"/>
    </location>
</feature>
<dbReference type="CDD" id="cd17541">
    <property type="entry name" value="REC_CheB-like"/>
    <property type="match status" value="1"/>
</dbReference>
<dbReference type="PANTHER" id="PTHR42872">
    <property type="entry name" value="PROTEIN-GLUTAMATE METHYLESTERASE/PROTEIN-GLUTAMINE GLUTAMINASE"/>
    <property type="match status" value="1"/>
</dbReference>
<feature type="domain" description="Response regulatory" evidence="10">
    <location>
        <begin position="4"/>
        <end position="119"/>
    </location>
</feature>